<dbReference type="AlphaFoldDB" id="A0A4R0YI99"/>
<comment type="caution">
    <text evidence="2">The sequence shown here is derived from an EMBL/GenBank/DDBJ whole genome shotgun (WGS) entry which is preliminary data.</text>
</comment>
<gene>
    <name evidence="2" type="ORF">EZM97_25980</name>
</gene>
<evidence type="ECO:0000313" key="3">
    <source>
        <dbReference type="Proteomes" id="UP000291822"/>
    </source>
</evidence>
<keyword evidence="3" id="KW-1185">Reference proteome</keyword>
<organism evidence="2 3">
    <name type="scientific">Dyella soli</name>
    <dbReference type="NCBI Taxonomy" id="522319"/>
    <lineage>
        <taxon>Bacteria</taxon>
        <taxon>Pseudomonadati</taxon>
        <taxon>Pseudomonadota</taxon>
        <taxon>Gammaproteobacteria</taxon>
        <taxon>Lysobacterales</taxon>
        <taxon>Rhodanobacteraceae</taxon>
        <taxon>Dyella</taxon>
    </lineage>
</organism>
<sequence length="274" mass="29752">MRMKLTVLALAAGLSFGATAQAKDVHINDGTCGYTTNYDVRVNSNGVFFDNKDAKPASVYMHDGKLVVDGKSIAVTDDDAQRLRNYENGVRQMLPEVTVIAREGVDIGFTAMRTVLATFSENEGDRRKYTSKLEASRNKALTEIDNTLAKGVWNRESFGDAMGEAMGSTIADLASTVAANAVAAALTGDQSKVAALEARANSLDKSVNKEIEARADKLSVRADALCPRIEAMAQTQQQFQFRLSDGSRLQLITYNKDNDYRHSTEGKPAKVASR</sequence>
<keyword evidence="1" id="KW-0732">Signal</keyword>
<evidence type="ECO:0000313" key="2">
    <source>
        <dbReference type="EMBL" id="TCI08109.1"/>
    </source>
</evidence>
<name>A0A4R0YI99_9GAMM</name>
<accession>A0A4R0YI99</accession>
<dbReference type="RefSeq" id="WP_131151949.1">
    <property type="nucleotide sequence ID" value="NZ_SJTG01000004.1"/>
</dbReference>
<reference evidence="2 3" key="1">
    <citation type="submission" date="2019-02" db="EMBL/GenBank/DDBJ databases">
        <title>Dyella amyloliquefaciens sp. nov., isolated from forest soil.</title>
        <authorList>
            <person name="Gao Z.-H."/>
            <person name="Qiu L.-H."/>
        </authorList>
    </citation>
    <scope>NUCLEOTIDE SEQUENCE [LARGE SCALE GENOMIC DNA]</scope>
    <source>
        <strain evidence="2 3">KACC 12747</strain>
    </source>
</reference>
<dbReference type="InterPro" id="IPR021307">
    <property type="entry name" value="DUF2884"/>
</dbReference>
<dbReference type="Pfam" id="PF11101">
    <property type="entry name" value="DUF2884"/>
    <property type="match status" value="1"/>
</dbReference>
<dbReference type="Proteomes" id="UP000291822">
    <property type="component" value="Unassembled WGS sequence"/>
</dbReference>
<dbReference type="EMBL" id="SJTG01000004">
    <property type="protein sequence ID" value="TCI08109.1"/>
    <property type="molecule type" value="Genomic_DNA"/>
</dbReference>
<proteinExistence type="predicted"/>
<feature type="signal peptide" evidence="1">
    <location>
        <begin position="1"/>
        <end position="20"/>
    </location>
</feature>
<feature type="chain" id="PRO_5021015065" evidence="1">
    <location>
        <begin position="21"/>
        <end position="274"/>
    </location>
</feature>
<protein>
    <submittedName>
        <fullName evidence="2">DUF2884 family protein</fullName>
    </submittedName>
</protein>
<evidence type="ECO:0000256" key="1">
    <source>
        <dbReference type="SAM" id="SignalP"/>
    </source>
</evidence>